<dbReference type="InterPro" id="IPR013429">
    <property type="entry name" value="Regulatory_FmdB_Zinc_ribbon"/>
</dbReference>
<evidence type="ECO:0000313" key="4">
    <source>
        <dbReference type="Proteomes" id="UP000215158"/>
    </source>
</evidence>
<feature type="region of interest" description="Disordered" evidence="1">
    <location>
        <begin position="57"/>
        <end position="134"/>
    </location>
</feature>
<dbReference type="PANTHER" id="PTHR34404">
    <property type="entry name" value="REGULATORY PROTEIN, FMDB FAMILY"/>
    <property type="match status" value="1"/>
</dbReference>
<dbReference type="Pfam" id="PF09723">
    <property type="entry name" value="Zn_ribbon_8"/>
    <property type="match status" value="1"/>
</dbReference>
<reference evidence="3 4" key="1">
    <citation type="submission" date="2017-08" db="EMBL/GenBank/DDBJ databases">
        <title>Identification and genetic characteristics of simultaneous BTEX- and naphthalene-degrading Paraburkholderia sp. BN5 isolated from petroleum-contaminated soil.</title>
        <authorList>
            <person name="Lee Y."/>
            <person name="Jeon C.O."/>
        </authorList>
    </citation>
    <scope>NUCLEOTIDE SEQUENCE [LARGE SCALE GENOMIC DNA]</scope>
    <source>
        <strain evidence="3 4">BN5</strain>
    </source>
</reference>
<dbReference type="PANTHER" id="PTHR34404:SF2">
    <property type="entry name" value="CONSERVED SERINE RICH PROTEIN"/>
    <property type="match status" value="1"/>
</dbReference>
<feature type="compositionally biased region" description="Low complexity" evidence="1">
    <location>
        <begin position="73"/>
        <end position="134"/>
    </location>
</feature>
<dbReference type="Proteomes" id="UP000215158">
    <property type="component" value="Chromosome 1"/>
</dbReference>
<organism evidence="3 4">
    <name type="scientific">Paraburkholderia aromaticivorans</name>
    <dbReference type="NCBI Taxonomy" id="2026199"/>
    <lineage>
        <taxon>Bacteria</taxon>
        <taxon>Pseudomonadati</taxon>
        <taxon>Pseudomonadota</taxon>
        <taxon>Betaproteobacteria</taxon>
        <taxon>Burkholderiales</taxon>
        <taxon>Burkholderiaceae</taxon>
        <taxon>Paraburkholderia</taxon>
    </lineage>
</organism>
<dbReference type="RefSeq" id="WP_095417493.1">
    <property type="nucleotide sequence ID" value="NZ_CP022989.1"/>
</dbReference>
<evidence type="ECO:0000259" key="2">
    <source>
        <dbReference type="SMART" id="SM00834"/>
    </source>
</evidence>
<proteinExistence type="predicted"/>
<name>A0A248VEF3_9BURK</name>
<dbReference type="SMART" id="SM00834">
    <property type="entry name" value="CxxC_CXXC_SSSS"/>
    <property type="match status" value="1"/>
</dbReference>
<feature type="domain" description="Putative regulatory protein FmdB zinc ribbon" evidence="2">
    <location>
        <begin position="1"/>
        <end position="42"/>
    </location>
</feature>
<dbReference type="AlphaFoldDB" id="A0A248VEF3"/>
<evidence type="ECO:0000313" key="3">
    <source>
        <dbReference type="EMBL" id="ASV97224.1"/>
    </source>
</evidence>
<dbReference type="EMBL" id="CP022989">
    <property type="protein sequence ID" value="ASV97224.1"/>
    <property type="molecule type" value="Genomic_DNA"/>
</dbReference>
<protein>
    <submittedName>
        <fullName evidence="3">FmdB family transcriptional regulator</fullName>
    </submittedName>
</protein>
<accession>A0A248VEF3</accession>
<sequence>MPIYAYRCESCGFGKDVLQKMSDPQLTQCPECGKDTFRKQVTAAGFQLKGSGWYVTDFRGGNGGTSAPAKPDANGASNGASGENAGANNGAATQSDTAGASSTAAAGSSSAAATPSAPAAAPAASASSSGSGGA</sequence>
<dbReference type="KEGG" id="parb:CJU94_02990"/>
<dbReference type="NCBIfam" id="TIGR02605">
    <property type="entry name" value="CxxC_CxxC_SSSS"/>
    <property type="match status" value="1"/>
</dbReference>
<gene>
    <name evidence="3" type="ORF">CJU94_02990</name>
</gene>
<keyword evidence="4" id="KW-1185">Reference proteome</keyword>
<evidence type="ECO:0000256" key="1">
    <source>
        <dbReference type="SAM" id="MobiDB-lite"/>
    </source>
</evidence>
<dbReference type="OrthoDB" id="9813321at2"/>